<sequence>MAEEDNESGDYTRFGIPDTPRSTVTTVIGKTRTWAGLQWKEKLFLVFSLVNILAAIGLTTYRLVDVARTDTNNKDFTFTILIIER</sequence>
<reference evidence="3" key="1">
    <citation type="submission" date="2022-11" db="EMBL/GenBank/DDBJ databases">
        <title>Centuries of genome instability and evolution in soft-shell clam transmissible cancer (bioRxiv).</title>
        <authorList>
            <person name="Hart S.F.M."/>
            <person name="Yonemitsu M.A."/>
            <person name="Giersch R.M."/>
            <person name="Beal B.F."/>
            <person name="Arriagada G."/>
            <person name="Davis B.W."/>
            <person name="Ostrander E.A."/>
            <person name="Goff S.P."/>
            <person name="Metzger M.J."/>
        </authorList>
    </citation>
    <scope>NUCLEOTIDE SEQUENCE</scope>
    <source>
        <strain evidence="3">MELC-2E11</strain>
        <tissue evidence="3">Siphon/mantle</tissue>
    </source>
</reference>
<dbReference type="InterPro" id="IPR056691">
    <property type="entry name" value="DUF7789"/>
</dbReference>
<feature type="transmembrane region" description="Helical" evidence="1">
    <location>
        <begin position="43"/>
        <end position="64"/>
    </location>
</feature>
<feature type="domain" description="DUF7789" evidence="2">
    <location>
        <begin position="28"/>
        <end position="82"/>
    </location>
</feature>
<dbReference type="Pfam" id="PF25044">
    <property type="entry name" value="DUF7789"/>
    <property type="match status" value="1"/>
</dbReference>
<organism evidence="3 4">
    <name type="scientific">Mya arenaria</name>
    <name type="common">Soft-shell clam</name>
    <dbReference type="NCBI Taxonomy" id="6604"/>
    <lineage>
        <taxon>Eukaryota</taxon>
        <taxon>Metazoa</taxon>
        <taxon>Spiralia</taxon>
        <taxon>Lophotrochozoa</taxon>
        <taxon>Mollusca</taxon>
        <taxon>Bivalvia</taxon>
        <taxon>Autobranchia</taxon>
        <taxon>Heteroconchia</taxon>
        <taxon>Euheterodonta</taxon>
        <taxon>Imparidentia</taxon>
        <taxon>Neoheterodontei</taxon>
        <taxon>Myida</taxon>
        <taxon>Myoidea</taxon>
        <taxon>Myidae</taxon>
        <taxon>Mya</taxon>
    </lineage>
</organism>
<keyword evidence="1" id="KW-0812">Transmembrane</keyword>
<evidence type="ECO:0000259" key="2">
    <source>
        <dbReference type="Pfam" id="PF25044"/>
    </source>
</evidence>
<dbReference type="Proteomes" id="UP001164746">
    <property type="component" value="Chromosome 14"/>
</dbReference>
<keyword evidence="1" id="KW-0472">Membrane</keyword>
<evidence type="ECO:0000313" key="4">
    <source>
        <dbReference type="Proteomes" id="UP001164746"/>
    </source>
</evidence>
<keyword evidence="1" id="KW-1133">Transmembrane helix</keyword>
<keyword evidence="4" id="KW-1185">Reference proteome</keyword>
<accession>A0ABY7FXD4</accession>
<evidence type="ECO:0000256" key="1">
    <source>
        <dbReference type="SAM" id="Phobius"/>
    </source>
</evidence>
<evidence type="ECO:0000313" key="3">
    <source>
        <dbReference type="EMBL" id="WAR26840.1"/>
    </source>
</evidence>
<protein>
    <recommendedName>
        <fullName evidence="2">DUF7789 domain-containing protein</fullName>
    </recommendedName>
</protein>
<name>A0ABY7FXD4_MYAAR</name>
<dbReference type="PANTHER" id="PTHR39299">
    <property type="entry name" value="TRANSMEMBRANE PROTEIN"/>
    <property type="match status" value="1"/>
</dbReference>
<proteinExistence type="predicted"/>
<dbReference type="EMBL" id="CP111025">
    <property type="protein sequence ID" value="WAR26840.1"/>
    <property type="molecule type" value="Genomic_DNA"/>
</dbReference>
<dbReference type="PANTHER" id="PTHR39299:SF1">
    <property type="entry name" value="TRANSMEMBRANE PROTEIN"/>
    <property type="match status" value="1"/>
</dbReference>
<gene>
    <name evidence="3" type="ORF">MAR_012544</name>
</gene>